<dbReference type="PANTHER" id="PTHR23416:SF78">
    <property type="entry name" value="LIPOPOLYSACCHARIDE BIOSYNTHESIS O-ACETYL TRANSFERASE WBBJ-RELATED"/>
    <property type="match status" value="1"/>
</dbReference>
<dbReference type="Pfam" id="PF00132">
    <property type="entry name" value="Hexapep"/>
    <property type="match status" value="1"/>
</dbReference>
<name>A0A2A9DNL7_9CORY</name>
<proteinExistence type="predicted"/>
<keyword evidence="2" id="KW-1185">Reference proteome</keyword>
<dbReference type="SUPFAM" id="SSF51161">
    <property type="entry name" value="Trimeric LpxA-like enzymes"/>
    <property type="match status" value="1"/>
</dbReference>
<sequence>MEIIKSFTEPPQSNEIKVNPSLSTLARDARININGSNNIIVIEDGVKIEGGSINVNGSNSLLYLSRNRHPYRLQLSVNANTCVFFGPDTFMNGKLTATTSEGKNILIGREGLFSYGITMRTADPHLIYDSKTKMRINASKSVLIGDHVWLGQDTLILKGTHIGSGAILAAGSVIAGKKQPSNTVFGGNPARQLRDGVFFSTHSVHAWGGDEKTKEHEIMETQEWIYEFDSRETVDYSLADRKISTAKDATSKLNVVNEFLVDTKDVKKNRFFI</sequence>
<dbReference type="OrthoDB" id="2643438at2"/>
<evidence type="ECO:0000313" key="2">
    <source>
        <dbReference type="Proteomes" id="UP000221653"/>
    </source>
</evidence>
<protein>
    <submittedName>
        <fullName evidence="1">Acetyltransferase-like isoleucine patch superfamily enzyme</fullName>
    </submittedName>
</protein>
<evidence type="ECO:0000313" key="1">
    <source>
        <dbReference type="EMBL" id="PFG27510.1"/>
    </source>
</evidence>
<dbReference type="RefSeq" id="WP_098388805.1">
    <property type="nucleotide sequence ID" value="NZ_LS483464.1"/>
</dbReference>
<dbReference type="InterPro" id="IPR011004">
    <property type="entry name" value="Trimer_LpxA-like_sf"/>
</dbReference>
<accession>A0A2A9DNL7</accession>
<dbReference type="EMBL" id="PDJF01000001">
    <property type="protein sequence ID" value="PFG27510.1"/>
    <property type="molecule type" value="Genomic_DNA"/>
</dbReference>
<comment type="caution">
    <text evidence="1">The sequence shown here is derived from an EMBL/GenBank/DDBJ whole genome shotgun (WGS) entry which is preliminary data.</text>
</comment>
<dbReference type="Gene3D" id="2.160.10.10">
    <property type="entry name" value="Hexapeptide repeat proteins"/>
    <property type="match status" value="1"/>
</dbReference>
<dbReference type="AlphaFoldDB" id="A0A2A9DNL7"/>
<reference evidence="1 2" key="1">
    <citation type="submission" date="2017-10" db="EMBL/GenBank/DDBJ databases">
        <title>Sequencing the genomes of 1000 actinobacteria strains.</title>
        <authorList>
            <person name="Klenk H.-P."/>
        </authorList>
    </citation>
    <scope>NUCLEOTIDE SEQUENCE [LARGE SCALE GENOMIC DNA]</scope>
    <source>
        <strain evidence="1 2">DSM 20688</strain>
    </source>
</reference>
<dbReference type="CDD" id="cd04647">
    <property type="entry name" value="LbH_MAT_like"/>
    <property type="match status" value="1"/>
</dbReference>
<dbReference type="STRING" id="1724.GCA_001044175_01448"/>
<dbReference type="Proteomes" id="UP000221653">
    <property type="component" value="Unassembled WGS sequence"/>
</dbReference>
<dbReference type="InterPro" id="IPR051159">
    <property type="entry name" value="Hexapeptide_acetyltransf"/>
</dbReference>
<organism evidence="1 2">
    <name type="scientific">Corynebacterium renale</name>
    <dbReference type="NCBI Taxonomy" id="1724"/>
    <lineage>
        <taxon>Bacteria</taxon>
        <taxon>Bacillati</taxon>
        <taxon>Actinomycetota</taxon>
        <taxon>Actinomycetes</taxon>
        <taxon>Mycobacteriales</taxon>
        <taxon>Corynebacteriaceae</taxon>
        <taxon>Corynebacterium</taxon>
    </lineage>
</organism>
<dbReference type="PANTHER" id="PTHR23416">
    <property type="entry name" value="SIALIC ACID SYNTHASE-RELATED"/>
    <property type="match status" value="1"/>
</dbReference>
<gene>
    <name evidence="1" type="ORF">ATK06_0571</name>
</gene>
<dbReference type="GO" id="GO:0016740">
    <property type="term" value="F:transferase activity"/>
    <property type="evidence" value="ECO:0007669"/>
    <property type="project" value="UniProtKB-KW"/>
</dbReference>
<keyword evidence="1" id="KW-0808">Transferase</keyword>
<dbReference type="InterPro" id="IPR001451">
    <property type="entry name" value="Hexapep"/>
</dbReference>